<protein>
    <submittedName>
        <fullName evidence="1">Uncharacterized protein</fullName>
    </submittedName>
</protein>
<gene>
    <name evidence="1" type="ORF">HPB47_027910</name>
</gene>
<sequence length="540" mass="61974">MGTCDRSPQEVAAIGSAKCFAGKPSLQGSDFGLESESEFTLPLAERVERSFVDVLASEDEERLVRDLFRDYNKLIRPVEIMNMTVEVQFGLSFIQLINVNEKNQIMTSNVWLQLVWTDYQLKWDEADYGGISVLRLPPDKVWKPDIVLFNNADGNYEVRYKSNVLIYPSGQVMWVPPAIYQSSCTIDVTYFPFDQQKCVMKFGSWTFNGDQVSLKLYNDNYWVDLSDYWKSGTWDIVEVPAFLNRHNNSKQSRPTETDISFYITIRRKTLFYTVNLILPTVLISFLCILVFYLPAEAGEKVTLGISILLSLVVFLLLVSKILPPTSLVLPLIAKYLLFTFLMNTMSILVTVIIINWNFRGPRTHRMPNWIRVLFLKYLPAMLLMKRPNKTRLRWMMEMPGPPPLKPHAAPAKAHECLELADVHHPNCARKLGAPHPPPSLGRRDSEAPDSANADVLYLSPEAYRATEAIEFIAEHLRCEDEYIQIREDWKYVAMVIDRLQLYIFFAVTTAGTIGILLDAPHIFQYVDQDKVIEIHRGKPT</sequence>
<proteinExistence type="predicted"/>
<name>A0AC60PUQ6_IXOPE</name>
<keyword evidence="2" id="KW-1185">Reference proteome</keyword>
<dbReference type="Proteomes" id="UP000805193">
    <property type="component" value="Unassembled WGS sequence"/>
</dbReference>
<dbReference type="EMBL" id="JABSTQ010009923">
    <property type="protein sequence ID" value="KAG0424886.1"/>
    <property type="molecule type" value="Genomic_DNA"/>
</dbReference>
<evidence type="ECO:0000313" key="2">
    <source>
        <dbReference type="Proteomes" id="UP000805193"/>
    </source>
</evidence>
<accession>A0AC60PUQ6</accession>
<comment type="caution">
    <text evidence="1">The sequence shown here is derived from an EMBL/GenBank/DDBJ whole genome shotgun (WGS) entry which is preliminary data.</text>
</comment>
<evidence type="ECO:0000313" key="1">
    <source>
        <dbReference type="EMBL" id="KAG0424886.1"/>
    </source>
</evidence>
<organism evidence="1 2">
    <name type="scientific">Ixodes persulcatus</name>
    <name type="common">Taiga tick</name>
    <dbReference type="NCBI Taxonomy" id="34615"/>
    <lineage>
        <taxon>Eukaryota</taxon>
        <taxon>Metazoa</taxon>
        <taxon>Ecdysozoa</taxon>
        <taxon>Arthropoda</taxon>
        <taxon>Chelicerata</taxon>
        <taxon>Arachnida</taxon>
        <taxon>Acari</taxon>
        <taxon>Parasitiformes</taxon>
        <taxon>Ixodida</taxon>
        <taxon>Ixodoidea</taxon>
        <taxon>Ixodidae</taxon>
        <taxon>Ixodinae</taxon>
        <taxon>Ixodes</taxon>
    </lineage>
</organism>
<reference evidence="1 2" key="1">
    <citation type="journal article" date="2020" name="Cell">
        <title>Large-Scale Comparative Analyses of Tick Genomes Elucidate Their Genetic Diversity and Vector Capacities.</title>
        <authorList>
            <consortium name="Tick Genome and Microbiome Consortium (TIGMIC)"/>
            <person name="Jia N."/>
            <person name="Wang J."/>
            <person name="Shi W."/>
            <person name="Du L."/>
            <person name="Sun Y."/>
            <person name="Zhan W."/>
            <person name="Jiang J.F."/>
            <person name="Wang Q."/>
            <person name="Zhang B."/>
            <person name="Ji P."/>
            <person name="Bell-Sakyi L."/>
            <person name="Cui X.M."/>
            <person name="Yuan T.T."/>
            <person name="Jiang B.G."/>
            <person name="Yang W.F."/>
            <person name="Lam T.T."/>
            <person name="Chang Q.C."/>
            <person name="Ding S.J."/>
            <person name="Wang X.J."/>
            <person name="Zhu J.G."/>
            <person name="Ruan X.D."/>
            <person name="Zhao L."/>
            <person name="Wei J.T."/>
            <person name="Ye R.Z."/>
            <person name="Que T.C."/>
            <person name="Du C.H."/>
            <person name="Zhou Y.H."/>
            <person name="Cheng J.X."/>
            <person name="Dai P.F."/>
            <person name="Guo W.B."/>
            <person name="Han X.H."/>
            <person name="Huang E.J."/>
            <person name="Li L.F."/>
            <person name="Wei W."/>
            <person name="Gao Y.C."/>
            <person name="Liu J.Z."/>
            <person name="Shao H.Z."/>
            <person name="Wang X."/>
            <person name="Wang C.C."/>
            <person name="Yang T.C."/>
            <person name="Huo Q.B."/>
            <person name="Li W."/>
            <person name="Chen H.Y."/>
            <person name="Chen S.E."/>
            <person name="Zhou L.G."/>
            <person name="Ni X.B."/>
            <person name="Tian J.H."/>
            <person name="Sheng Y."/>
            <person name="Liu T."/>
            <person name="Pan Y.S."/>
            <person name="Xia L.Y."/>
            <person name="Li J."/>
            <person name="Zhao F."/>
            <person name="Cao W.C."/>
        </authorList>
    </citation>
    <scope>NUCLEOTIDE SEQUENCE [LARGE SCALE GENOMIC DNA]</scope>
    <source>
        <strain evidence="1">Iper-2018</strain>
    </source>
</reference>